<name>A0A1H6QI80_9GAMM</name>
<gene>
    <name evidence="2" type="ORF">SAMN04487997_0637</name>
</gene>
<reference evidence="2 3" key="1">
    <citation type="submission" date="2016-10" db="EMBL/GenBank/DDBJ databases">
        <authorList>
            <person name="de Groot N.N."/>
        </authorList>
    </citation>
    <scope>NUCLEOTIDE SEQUENCE [LARGE SCALE GENOMIC DNA]</scope>
    <source>
        <strain evidence="2 3">DSM 26515</strain>
    </source>
</reference>
<dbReference type="RefSeq" id="WP_175483646.1">
    <property type="nucleotide sequence ID" value="NZ_FNYC01000001.1"/>
</dbReference>
<evidence type="ECO:0000313" key="3">
    <source>
        <dbReference type="Proteomes" id="UP000199420"/>
    </source>
</evidence>
<evidence type="ECO:0000256" key="1">
    <source>
        <dbReference type="SAM" id="MobiDB-lite"/>
    </source>
</evidence>
<organism evidence="2 3">
    <name type="scientific">Frateuria terrea</name>
    <dbReference type="NCBI Taxonomy" id="529704"/>
    <lineage>
        <taxon>Bacteria</taxon>
        <taxon>Pseudomonadati</taxon>
        <taxon>Pseudomonadota</taxon>
        <taxon>Gammaproteobacteria</taxon>
        <taxon>Lysobacterales</taxon>
        <taxon>Rhodanobacteraceae</taxon>
        <taxon>Frateuria</taxon>
    </lineage>
</organism>
<dbReference type="AlphaFoldDB" id="A0A1H6QI80"/>
<evidence type="ECO:0000313" key="2">
    <source>
        <dbReference type="EMBL" id="SEI43469.1"/>
    </source>
</evidence>
<sequence length="98" mass="10757">MREPIEPGFMVFVADGELGVGAVREVHAESRELVVNVENGGDFTLPAEAIRDVHEGKVILDIDHLPQAMRNALRHPHDAEYPDSVYAATDPRDGALKD</sequence>
<dbReference type="STRING" id="529704.SAMN02927913_0553"/>
<accession>A0A1H6QI80</accession>
<keyword evidence="3" id="KW-1185">Reference proteome</keyword>
<dbReference type="EMBL" id="FNYC01000001">
    <property type="protein sequence ID" value="SEI43469.1"/>
    <property type="molecule type" value="Genomic_DNA"/>
</dbReference>
<protein>
    <submittedName>
        <fullName evidence="2">Uncharacterized protein</fullName>
    </submittedName>
</protein>
<dbReference type="Proteomes" id="UP000199420">
    <property type="component" value="Unassembled WGS sequence"/>
</dbReference>
<feature type="region of interest" description="Disordered" evidence="1">
    <location>
        <begin position="76"/>
        <end position="98"/>
    </location>
</feature>
<proteinExistence type="predicted"/>